<feature type="compositionally biased region" description="Low complexity" evidence="1">
    <location>
        <begin position="1"/>
        <end position="14"/>
    </location>
</feature>
<dbReference type="AlphaFoldDB" id="A0A1B9I3I5"/>
<gene>
    <name evidence="2" type="ORF">I206_03400</name>
    <name evidence="3" type="ORF">I206_105697</name>
</gene>
<feature type="region of interest" description="Disordered" evidence="1">
    <location>
        <begin position="1"/>
        <end position="32"/>
    </location>
</feature>
<dbReference type="EMBL" id="CP144525">
    <property type="protein sequence ID" value="WWC71739.1"/>
    <property type="molecule type" value="Genomic_DNA"/>
</dbReference>
<feature type="compositionally biased region" description="Polar residues" evidence="1">
    <location>
        <begin position="15"/>
        <end position="24"/>
    </location>
</feature>
<protein>
    <submittedName>
        <fullName evidence="2">Uncharacterized protein</fullName>
    </submittedName>
</protein>
<sequence length="147" mass="16612">MSSSQQSSTKSSSKPTINASITFRKQSETDRQETGLKWKFDSSVKIVDESKKRFFPFSFLGRESKVEQCRKDIDSSLRKFCLANNERGTALQSDDMSAGDVEYNVRDYGDTVKGRWAQNYRNYCNFEFTAINVSGMSATSGPMSYGL</sequence>
<dbReference type="GeneID" id="30171769"/>
<accession>A0A1B9I3I5</accession>
<organism evidence="2">
    <name type="scientific">Kwoniella pini CBS 10737</name>
    <dbReference type="NCBI Taxonomy" id="1296096"/>
    <lineage>
        <taxon>Eukaryota</taxon>
        <taxon>Fungi</taxon>
        <taxon>Dikarya</taxon>
        <taxon>Basidiomycota</taxon>
        <taxon>Agaricomycotina</taxon>
        <taxon>Tremellomycetes</taxon>
        <taxon>Tremellales</taxon>
        <taxon>Cryptococcaceae</taxon>
        <taxon>Kwoniella</taxon>
    </lineage>
</organism>
<reference evidence="2" key="1">
    <citation type="submission" date="2013-07" db="EMBL/GenBank/DDBJ databases">
        <title>The Genome Sequence of Cryptococcus pinus CBS10737.</title>
        <authorList>
            <consortium name="The Broad Institute Genome Sequencing Platform"/>
            <person name="Cuomo C."/>
            <person name="Litvintseva A."/>
            <person name="Chen Y."/>
            <person name="Heitman J."/>
            <person name="Sun S."/>
            <person name="Springer D."/>
            <person name="Dromer F."/>
            <person name="Young S.K."/>
            <person name="Zeng Q."/>
            <person name="Gargeya S."/>
            <person name="Fitzgerald M."/>
            <person name="Abouelleil A."/>
            <person name="Alvarado L."/>
            <person name="Berlin A.M."/>
            <person name="Chapman S.B."/>
            <person name="Dewar J."/>
            <person name="Goldberg J."/>
            <person name="Griggs A."/>
            <person name="Gujja S."/>
            <person name="Hansen M."/>
            <person name="Howarth C."/>
            <person name="Imamovic A."/>
            <person name="Larimer J."/>
            <person name="McCowan C."/>
            <person name="Murphy C."/>
            <person name="Pearson M."/>
            <person name="Priest M."/>
            <person name="Roberts A."/>
            <person name="Saif S."/>
            <person name="Shea T."/>
            <person name="Sykes S."/>
            <person name="Wortman J."/>
            <person name="Nusbaum C."/>
            <person name="Birren B."/>
        </authorList>
    </citation>
    <scope>NUCLEOTIDE SEQUENCE [LARGE SCALE GENOMIC DNA]</scope>
    <source>
        <strain evidence="2">CBS 10737</strain>
    </source>
</reference>
<dbReference type="Proteomes" id="UP000094020">
    <property type="component" value="Chromosome 7"/>
</dbReference>
<evidence type="ECO:0000256" key="1">
    <source>
        <dbReference type="SAM" id="MobiDB-lite"/>
    </source>
</evidence>
<evidence type="ECO:0000313" key="2">
    <source>
        <dbReference type="EMBL" id="OCF50083.1"/>
    </source>
</evidence>
<reference evidence="2" key="3">
    <citation type="submission" date="2016-07" db="EMBL/GenBank/DDBJ databases">
        <title>Evolution of pathogenesis and genome organization in the Tremellales.</title>
        <authorList>
            <person name="Cuomo C."/>
            <person name="Litvintseva A."/>
            <person name="Heitman J."/>
            <person name="Chen Y."/>
            <person name="Sun S."/>
            <person name="Springer D."/>
            <person name="Dromer F."/>
            <person name="Young S."/>
            <person name="Zeng Q."/>
            <person name="Chapman S."/>
            <person name="Gujja S."/>
            <person name="Saif S."/>
            <person name="Birren B."/>
        </authorList>
    </citation>
    <scope>NUCLEOTIDE SEQUENCE</scope>
    <source>
        <strain evidence="2">CBS 10737</strain>
    </source>
</reference>
<proteinExistence type="predicted"/>
<reference evidence="3" key="2">
    <citation type="submission" date="2013-07" db="EMBL/GenBank/DDBJ databases">
        <authorList>
            <consortium name="The Broad Institute Genome Sequencing Platform"/>
            <person name="Cuomo C."/>
            <person name="Litvintseva A."/>
            <person name="Chen Y."/>
            <person name="Heitman J."/>
            <person name="Sun S."/>
            <person name="Springer D."/>
            <person name="Dromer F."/>
            <person name="Young S.K."/>
            <person name="Zeng Q."/>
            <person name="Gargeya S."/>
            <person name="Fitzgerald M."/>
            <person name="Abouelleil A."/>
            <person name="Alvarado L."/>
            <person name="Berlin A.M."/>
            <person name="Chapman S.B."/>
            <person name="Dewar J."/>
            <person name="Goldberg J."/>
            <person name="Griggs A."/>
            <person name="Gujja S."/>
            <person name="Hansen M."/>
            <person name="Howarth C."/>
            <person name="Imamovic A."/>
            <person name="Larimer J."/>
            <person name="McCowan C."/>
            <person name="Murphy C."/>
            <person name="Pearson M."/>
            <person name="Priest M."/>
            <person name="Roberts A."/>
            <person name="Saif S."/>
            <person name="Shea T."/>
            <person name="Sykes S."/>
            <person name="Wortman J."/>
            <person name="Nusbaum C."/>
            <person name="Birren B."/>
        </authorList>
    </citation>
    <scope>NUCLEOTIDE SEQUENCE</scope>
    <source>
        <strain evidence="3">CBS 10737</strain>
    </source>
</reference>
<dbReference type="RefSeq" id="XP_019011302.1">
    <property type="nucleotide sequence ID" value="XM_019155148.1"/>
</dbReference>
<dbReference type="EMBL" id="KI894010">
    <property type="protein sequence ID" value="OCF50083.1"/>
    <property type="molecule type" value="Genomic_DNA"/>
</dbReference>
<evidence type="ECO:0000313" key="4">
    <source>
        <dbReference type="Proteomes" id="UP000094020"/>
    </source>
</evidence>
<reference evidence="3" key="4">
    <citation type="submission" date="2024-02" db="EMBL/GenBank/DDBJ databases">
        <title>Comparative genomics of Cryptococcus and Kwoniella reveals pathogenesis evolution and contrasting modes of karyotype evolution via chromosome fusion or intercentromeric recombination.</title>
        <authorList>
            <person name="Coelho M.A."/>
            <person name="David-Palma M."/>
            <person name="Shea T."/>
            <person name="Bowers K."/>
            <person name="McGinley-Smith S."/>
            <person name="Mohammad A.W."/>
            <person name="Gnirke A."/>
            <person name="Yurkov A.M."/>
            <person name="Nowrousian M."/>
            <person name="Sun S."/>
            <person name="Cuomo C.A."/>
            <person name="Heitman J."/>
        </authorList>
    </citation>
    <scope>NUCLEOTIDE SEQUENCE</scope>
    <source>
        <strain evidence="3">CBS 10737</strain>
    </source>
</reference>
<dbReference type="KEGG" id="kpin:30171769"/>
<keyword evidence="4" id="KW-1185">Reference proteome</keyword>
<evidence type="ECO:0000313" key="3">
    <source>
        <dbReference type="EMBL" id="WWC71739.1"/>
    </source>
</evidence>
<name>A0A1B9I3I5_9TREE</name>